<dbReference type="RefSeq" id="WP_378324870.1">
    <property type="nucleotide sequence ID" value="NZ_JBHTGP010000018.1"/>
</dbReference>
<sequence>MDEMTLLRAAGPDVAPPGDAALRAGRDRLAAAARPGRRRLRRPMVPAALAGAGAVAAAAAIIVAQIGVPGRTGTASAAAAEVLRDAAVTARGEPPVAPGAYRYVRELAVYLSTGPASRQCNEAWFRPDGSMAGMAGGLDLHGSRCTPGSHLPRSLLSRHQDTDRRPRADVRALPTDPSALRKRLYSDVVHGTGETPVEKGPPDQLVFDRIGRLLRMALPPALRAALFQTLATVPGVDLVRGAGERDALGRRGIALVRSNGDAQNPGRLEIILTPGTYRYLGTKWVVKWRGGPPETYLTALLSTAVVSAPFQRP</sequence>
<dbReference type="Proteomes" id="UP001597063">
    <property type="component" value="Unassembled WGS sequence"/>
</dbReference>
<evidence type="ECO:0000313" key="3">
    <source>
        <dbReference type="Proteomes" id="UP001597063"/>
    </source>
</evidence>
<dbReference type="InterPro" id="IPR047789">
    <property type="entry name" value="CU044_5270-like"/>
</dbReference>
<evidence type="ECO:0000313" key="2">
    <source>
        <dbReference type="EMBL" id="MFD0689720.1"/>
    </source>
</evidence>
<gene>
    <name evidence="2" type="ORF">ACFQZM_34895</name>
</gene>
<accession>A0ABW2XVA4</accession>
<feature type="transmembrane region" description="Helical" evidence="1">
    <location>
        <begin position="44"/>
        <end position="68"/>
    </location>
</feature>
<organism evidence="2 3">
    <name type="scientific">Actinomadura fibrosa</name>
    <dbReference type="NCBI Taxonomy" id="111802"/>
    <lineage>
        <taxon>Bacteria</taxon>
        <taxon>Bacillati</taxon>
        <taxon>Actinomycetota</taxon>
        <taxon>Actinomycetes</taxon>
        <taxon>Streptosporangiales</taxon>
        <taxon>Thermomonosporaceae</taxon>
        <taxon>Actinomadura</taxon>
    </lineage>
</organism>
<comment type="caution">
    <text evidence="2">The sequence shown here is derived from an EMBL/GenBank/DDBJ whole genome shotgun (WGS) entry which is preliminary data.</text>
</comment>
<keyword evidence="1" id="KW-0812">Transmembrane</keyword>
<keyword evidence="3" id="KW-1185">Reference proteome</keyword>
<reference evidence="3" key="1">
    <citation type="journal article" date="2019" name="Int. J. Syst. Evol. Microbiol.">
        <title>The Global Catalogue of Microorganisms (GCM) 10K type strain sequencing project: providing services to taxonomists for standard genome sequencing and annotation.</title>
        <authorList>
            <consortium name="The Broad Institute Genomics Platform"/>
            <consortium name="The Broad Institute Genome Sequencing Center for Infectious Disease"/>
            <person name="Wu L."/>
            <person name="Ma J."/>
        </authorList>
    </citation>
    <scope>NUCLEOTIDE SEQUENCE [LARGE SCALE GENOMIC DNA]</scope>
    <source>
        <strain evidence="3">JCM 9371</strain>
    </source>
</reference>
<keyword evidence="1" id="KW-0472">Membrane</keyword>
<proteinExistence type="predicted"/>
<keyword evidence="1" id="KW-1133">Transmembrane helix</keyword>
<protein>
    <submittedName>
        <fullName evidence="2">CU044_5270 family protein</fullName>
    </submittedName>
</protein>
<evidence type="ECO:0000256" key="1">
    <source>
        <dbReference type="SAM" id="Phobius"/>
    </source>
</evidence>
<dbReference type="EMBL" id="JBHTGP010000018">
    <property type="protein sequence ID" value="MFD0689720.1"/>
    <property type="molecule type" value="Genomic_DNA"/>
</dbReference>
<dbReference type="NCBIfam" id="NF038083">
    <property type="entry name" value="CU044_5270_fam"/>
    <property type="match status" value="1"/>
</dbReference>
<name>A0ABW2XVA4_9ACTN</name>